<protein>
    <submittedName>
        <fullName evidence="1">Methyltransferase</fullName>
    </submittedName>
</protein>
<dbReference type="GO" id="GO:0008168">
    <property type="term" value="F:methyltransferase activity"/>
    <property type="evidence" value="ECO:0007669"/>
    <property type="project" value="UniProtKB-KW"/>
</dbReference>
<dbReference type="RefSeq" id="WP_245308368.1">
    <property type="nucleotide sequence ID" value="NZ_MAMO01000006.1"/>
</dbReference>
<dbReference type="AlphaFoldDB" id="A0A1C9HPJ3"/>
<reference evidence="1" key="2">
    <citation type="journal article" date="2016" name="Front. Microbiol.">
        <title>The Regulatory Protein RosR Affects Rhizobium leguminosarum bv. trifolii Protein Profiles, Cell Surface Properties, and Symbiosis with Clover.</title>
        <authorList>
            <person name="Rachwal K."/>
            <person name="Boguszewska A."/>
            <person name="Kopcinska J."/>
            <person name="Karas M."/>
            <person name="Tchorzewski M."/>
            <person name="Janczarek M."/>
        </authorList>
    </citation>
    <scope>NUCLEOTIDE SEQUENCE</scope>
    <source>
        <strain evidence="1">Rt24.2</strain>
    </source>
</reference>
<dbReference type="EMBL" id="KX486257">
    <property type="protein sequence ID" value="AOO88621.1"/>
    <property type="molecule type" value="Genomic_DNA"/>
</dbReference>
<sequence length="88" mass="10016">MIVRTSFLEGVGRYEKLFSKTPPSIVAQFSERVPMVKGRLTATGSTATSYCWLVWIRGASTTKLVWIPPCRKKLERPEDYTAYREVTA</sequence>
<organism evidence="1">
    <name type="scientific">Rhizobium leguminosarum bv. trifolii</name>
    <dbReference type="NCBI Taxonomy" id="386"/>
    <lineage>
        <taxon>Bacteria</taxon>
        <taxon>Pseudomonadati</taxon>
        <taxon>Pseudomonadota</taxon>
        <taxon>Alphaproteobacteria</taxon>
        <taxon>Hyphomicrobiales</taxon>
        <taxon>Rhizobiaceae</taxon>
        <taxon>Rhizobium/Agrobacterium group</taxon>
        <taxon>Rhizobium</taxon>
    </lineage>
</organism>
<name>A0A1C9HPJ3_RHILT</name>
<reference evidence="1" key="1">
    <citation type="journal article" date="2015" name="BMC Genomics">
        <title>Transcriptome profiling of a Rhizobium leguminosarum bv. trifolii rosR mutant reveals the role of the transcriptional regulator RosR in motility, synthesis of cell-surface components, and other cellular processes.</title>
        <authorList>
            <person name="Rachwal K."/>
            <person name="Matczynska E."/>
            <person name="Janczarek M."/>
        </authorList>
    </citation>
    <scope>NUCLEOTIDE SEQUENCE</scope>
    <source>
        <strain evidence="1">Rt24.2</strain>
    </source>
</reference>
<evidence type="ECO:0000313" key="1">
    <source>
        <dbReference type="EMBL" id="AOO88621.1"/>
    </source>
</evidence>
<proteinExistence type="predicted"/>
<dbReference type="GO" id="GO:0032259">
    <property type="term" value="P:methylation"/>
    <property type="evidence" value="ECO:0007669"/>
    <property type="project" value="UniProtKB-KW"/>
</dbReference>
<keyword evidence="1" id="KW-0489">Methyltransferase</keyword>
<accession>A0A1C9HPJ3</accession>
<keyword evidence="1" id="KW-0808">Transferase</keyword>